<dbReference type="InterPro" id="IPR007125">
    <property type="entry name" value="H2A/H2B/H3"/>
</dbReference>
<dbReference type="GO" id="GO:0003677">
    <property type="term" value="F:DNA binding"/>
    <property type="evidence" value="ECO:0007669"/>
    <property type="project" value="InterPro"/>
</dbReference>
<organism evidence="3 4">
    <name type="scientific">Trichonephila inaurata madagascariensis</name>
    <dbReference type="NCBI Taxonomy" id="2747483"/>
    <lineage>
        <taxon>Eukaryota</taxon>
        <taxon>Metazoa</taxon>
        <taxon>Ecdysozoa</taxon>
        <taxon>Arthropoda</taxon>
        <taxon>Chelicerata</taxon>
        <taxon>Arachnida</taxon>
        <taxon>Araneae</taxon>
        <taxon>Araneomorphae</taxon>
        <taxon>Entelegynae</taxon>
        <taxon>Araneoidea</taxon>
        <taxon>Nephilidae</taxon>
        <taxon>Trichonephila</taxon>
        <taxon>Trichonephila inaurata</taxon>
    </lineage>
</organism>
<dbReference type="Gene3D" id="1.10.20.10">
    <property type="entry name" value="Histone, subunit A"/>
    <property type="match status" value="1"/>
</dbReference>
<dbReference type="PRINTS" id="PR00621">
    <property type="entry name" value="HISTONEH2B"/>
</dbReference>
<protein>
    <submittedName>
        <fullName evidence="3">Histone H2B</fullName>
    </submittedName>
</protein>
<dbReference type="EMBL" id="BMAV01010261">
    <property type="protein sequence ID" value="GFY55205.1"/>
    <property type="molecule type" value="Genomic_DNA"/>
</dbReference>
<reference evidence="3" key="1">
    <citation type="submission" date="2020-08" db="EMBL/GenBank/DDBJ databases">
        <title>Multicomponent nature underlies the extraordinary mechanical properties of spider dragline silk.</title>
        <authorList>
            <person name="Kono N."/>
            <person name="Nakamura H."/>
            <person name="Mori M."/>
            <person name="Yoshida Y."/>
            <person name="Ohtoshi R."/>
            <person name="Malay A.D."/>
            <person name="Moran D.A.P."/>
            <person name="Tomita M."/>
            <person name="Numata K."/>
            <person name="Arakawa K."/>
        </authorList>
    </citation>
    <scope>NUCLEOTIDE SEQUENCE</scope>
</reference>
<comment type="caution">
    <text evidence="3">The sequence shown here is derived from an EMBL/GenBank/DDBJ whole genome shotgun (WGS) entry which is preliminary data.</text>
</comment>
<dbReference type="SUPFAM" id="SSF47113">
    <property type="entry name" value="Histone-fold"/>
    <property type="match status" value="1"/>
</dbReference>
<proteinExistence type="inferred from homology"/>
<evidence type="ECO:0000256" key="1">
    <source>
        <dbReference type="ARBA" id="ARBA00006846"/>
    </source>
</evidence>
<evidence type="ECO:0000259" key="2">
    <source>
        <dbReference type="Pfam" id="PF00125"/>
    </source>
</evidence>
<name>A0A8X6XK96_9ARAC</name>
<dbReference type="SMART" id="SM00427">
    <property type="entry name" value="H2B"/>
    <property type="match status" value="1"/>
</dbReference>
<comment type="similarity">
    <text evidence="1">Belongs to the histone H2B family.</text>
</comment>
<dbReference type="GO" id="GO:0000786">
    <property type="term" value="C:nucleosome"/>
    <property type="evidence" value="ECO:0007669"/>
    <property type="project" value="InterPro"/>
</dbReference>
<keyword evidence="4" id="KW-1185">Reference proteome</keyword>
<gene>
    <name evidence="3" type="primary">NCL1_56892</name>
    <name evidence="3" type="ORF">TNIN_32481</name>
</gene>
<accession>A0A8X6XK96</accession>
<dbReference type="OrthoDB" id="6419767at2759"/>
<dbReference type="Pfam" id="PF00125">
    <property type="entry name" value="Histone"/>
    <property type="match status" value="1"/>
</dbReference>
<sequence>MDVYSQYFVREYRKRKQFHYVNDMSFKTYIQDVLKMVDEDASISAPAMKIMDALMKDMFNQLANGTKNLMEKEKKRTLDHLDVKCASLELLRGEVARHAIAEGSKAVQSFMNNVYGDNAD</sequence>
<dbReference type="InterPro" id="IPR009072">
    <property type="entry name" value="Histone-fold"/>
</dbReference>
<dbReference type="GO" id="GO:0046982">
    <property type="term" value="F:protein heterodimerization activity"/>
    <property type="evidence" value="ECO:0007669"/>
    <property type="project" value="InterPro"/>
</dbReference>
<dbReference type="Proteomes" id="UP000886998">
    <property type="component" value="Unassembled WGS sequence"/>
</dbReference>
<dbReference type="AlphaFoldDB" id="A0A8X6XK96"/>
<evidence type="ECO:0000313" key="4">
    <source>
        <dbReference type="Proteomes" id="UP000886998"/>
    </source>
</evidence>
<dbReference type="GO" id="GO:0030527">
    <property type="term" value="F:structural constituent of chromatin"/>
    <property type="evidence" value="ECO:0007669"/>
    <property type="project" value="InterPro"/>
</dbReference>
<evidence type="ECO:0000313" key="3">
    <source>
        <dbReference type="EMBL" id="GFY55205.1"/>
    </source>
</evidence>
<feature type="domain" description="Core Histone H2A/H2B/H3" evidence="2">
    <location>
        <begin position="12"/>
        <end position="86"/>
    </location>
</feature>
<dbReference type="InterPro" id="IPR000558">
    <property type="entry name" value="Histone_H2B"/>
</dbReference>
<dbReference type="PANTHER" id="PTHR23428">
    <property type="entry name" value="HISTONE H2B"/>
    <property type="match status" value="1"/>
</dbReference>
<dbReference type="CDD" id="cd22910">
    <property type="entry name" value="HFD_H2B"/>
    <property type="match status" value="1"/>
</dbReference>